<dbReference type="EMBL" id="RCVZ01000015">
    <property type="protein sequence ID" value="RLQ93349.1"/>
    <property type="molecule type" value="Genomic_DNA"/>
</dbReference>
<comment type="similarity">
    <text evidence="1 3">Belongs to the short-chain dehydrogenases/reductases (SDR) family.</text>
</comment>
<dbReference type="CDD" id="cd05374">
    <property type="entry name" value="17beta-HSD-like_SDR_c"/>
    <property type="match status" value="1"/>
</dbReference>
<evidence type="ECO:0000256" key="1">
    <source>
        <dbReference type="ARBA" id="ARBA00006484"/>
    </source>
</evidence>
<accession>A0A3L7JTG0</accession>
<dbReference type="GO" id="GO:0016491">
    <property type="term" value="F:oxidoreductase activity"/>
    <property type="evidence" value="ECO:0007669"/>
    <property type="project" value="UniProtKB-KW"/>
</dbReference>
<dbReference type="SUPFAM" id="SSF51735">
    <property type="entry name" value="NAD(P)-binding Rossmann-fold domains"/>
    <property type="match status" value="1"/>
</dbReference>
<dbReference type="OrthoDB" id="9775296at2"/>
<dbReference type="PANTHER" id="PTHR43976:SF16">
    <property type="entry name" value="SHORT-CHAIN DEHYDROGENASE_REDUCTASE FAMILY PROTEIN"/>
    <property type="match status" value="1"/>
</dbReference>
<evidence type="ECO:0000256" key="3">
    <source>
        <dbReference type="RuleBase" id="RU000363"/>
    </source>
</evidence>
<dbReference type="RefSeq" id="WP_121682039.1">
    <property type="nucleotide sequence ID" value="NZ_RCVZ01000015.1"/>
</dbReference>
<dbReference type="InterPro" id="IPR051911">
    <property type="entry name" value="SDR_oxidoreductase"/>
</dbReference>
<keyword evidence="2" id="KW-0560">Oxidoreductase</keyword>
<evidence type="ECO:0000256" key="2">
    <source>
        <dbReference type="ARBA" id="ARBA00023002"/>
    </source>
</evidence>
<evidence type="ECO:0000313" key="4">
    <source>
        <dbReference type="EMBL" id="RLQ93349.1"/>
    </source>
</evidence>
<name>A0A3L7JTG0_9BACI</name>
<keyword evidence="5" id="KW-1185">Reference proteome</keyword>
<dbReference type="InterPro" id="IPR020904">
    <property type="entry name" value="Sc_DH/Rdtase_CS"/>
</dbReference>
<dbReference type="PANTHER" id="PTHR43976">
    <property type="entry name" value="SHORT CHAIN DEHYDROGENASE"/>
    <property type="match status" value="1"/>
</dbReference>
<dbReference type="Proteomes" id="UP000276770">
    <property type="component" value="Unassembled WGS sequence"/>
</dbReference>
<dbReference type="PRINTS" id="PR00080">
    <property type="entry name" value="SDRFAMILY"/>
</dbReference>
<proteinExistence type="inferred from homology"/>
<dbReference type="Gene3D" id="3.40.50.720">
    <property type="entry name" value="NAD(P)-binding Rossmann-like Domain"/>
    <property type="match status" value="1"/>
</dbReference>
<gene>
    <name evidence="4" type="ORF">D9X91_17965</name>
</gene>
<comment type="caution">
    <text evidence="4">The sequence shown here is derived from an EMBL/GenBank/DDBJ whole genome shotgun (WGS) entry which is preliminary data.</text>
</comment>
<dbReference type="InterPro" id="IPR036291">
    <property type="entry name" value="NAD(P)-bd_dom_sf"/>
</dbReference>
<protein>
    <submittedName>
        <fullName evidence="4">SDR family oxidoreductase</fullName>
    </submittedName>
</protein>
<dbReference type="AlphaFoldDB" id="A0A3L7JTG0"/>
<evidence type="ECO:0000313" key="5">
    <source>
        <dbReference type="Proteomes" id="UP000276770"/>
    </source>
</evidence>
<dbReference type="PRINTS" id="PR00081">
    <property type="entry name" value="GDHRDH"/>
</dbReference>
<dbReference type="Pfam" id="PF00106">
    <property type="entry name" value="adh_short"/>
    <property type="match status" value="1"/>
</dbReference>
<dbReference type="NCBIfam" id="NF005372">
    <property type="entry name" value="PRK06914.1"/>
    <property type="match status" value="1"/>
</dbReference>
<dbReference type="InterPro" id="IPR002347">
    <property type="entry name" value="SDR_fam"/>
</dbReference>
<sequence length="281" mass="31729">MKRKTAVITGASSGFGLLTAIELAKNGFYVLAAIRNLEKKQIILDFAKENHVEQYIEIIELDVASHPSIEQFRKNVNRFERIEVLVNNAGYAQGGFAEEVTIEEYKLQFETNFFGLIAVTQAVLPIMRKNTSGLIINMGSVSGQIGFPGLSPYVSSKFALEGWSESLRLEVKPFGIDVVIIEPGSYSTNIWSAGKKVAPKSLQKDSPYFPYMLQLENELEKGGQKRGNPIGIAQQITYLVNHRGFRKLRYPMGKGIKSFIWLKKVLPWRLMEHLIMKRLDK</sequence>
<organism evidence="4 5">
    <name type="scientific">Falsibacillus albus</name>
    <dbReference type="NCBI Taxonomy" id="2478915"/>
    <lineage>
        <taxon>Bacteria</taxon>
        <taxon>Bacillati</taxon>
        <taxon>Bacillota</taxon>
        <taxon>Bacilli</taxon>
        <taxon>Bacillales</taxon>
        <taxon>Bacillaceae</taxon>
        <taxon>Falsibacillus</taxon>
    </lineage>
</organism>
<reference evidence="4 5" key="1">
    <citation type="submission" date="2018-10" db="EMBL/GenBank/DDBJ databases">
        <title>Falsibacillus sp. genome draft.</title>
        <authorList>
            <person name="Shi S."/>
        </authorList>
    </citation>
    <scope>NUCLEOTIDE SEQUENCE [LARGE SCALE GENOMIC DNA]</scope>
    <source>
        <strain evidence="4 5">GY 10110</strain>
    </source>
</reference>
<dbReference type="PROSITE" id="PS00061">
    <property type="entry name" value="ADH_SHORT"/>
    <property type="match status" value="1"/>
</dbReference>